<keyword evidence="1" id="KW-0328">Glycosyltransferase</keyword>
<keyword evidence="4" id="KW-1185">Reference proteome</keyword>
<dbReference type="RefSeq" id="WP_072870992.1">
    <property type="nucleotide sequence ID" value="NZ_FQZM01000049.1"/>
</dbReference>
<evidence type="ECO:0000313" key="3">
    <source>
        <dbReference type="EMBL" id="SHJ68835.1"/>
    </source>
</evidence>
<dbReference type="Pfam" id="PF03808">
    <property type="entry name" value="Glyco_tran_WecG"/>
    <property type="match status" value="1"/>
</dbReference>
<dbReference type="STRING" id="1121432.SAMN02745219_03113"/>
<sequence length="254" mass="28676">MKQKCERWWIEGIPVDVLTREKVVNFIAYWLDSGCVGRRIHTLNVDHVMLALKDDEFKHAILSADLVVADGMPLVWLSRVHGPLLPERVTGSDLILDLCDLSARKGYSLYFLGAAPGVAERAVQRARALYPGCRVAGFYSPSREEVDNYLASLDLVRKVNDSGANILLVAFGAPRQEKWLSRHQAGLKVGVSIGVGAAIDFLAGAVPRAPKLLRKWGLEWAYRLAREPRRLWKRYLVRDTCFLWVAIKHIFRSK</sequence>
<dbReference type="EMBL" id="FQZM01000049">
    <property type="protein sequence ID" value="SHJ68835.1"/>
    <property type="molecule type" value="Genomic_DNA"/>
</dbReference>
<dbReference type="InterPro" id="IPR004629">
    <property type="entry name" value="WecG_TagA_CpsF"/>
</dbReference>
<evidence type="ECO:0000313" key="4">
    <source>
        <dbReference type="Proteomes" id="UP000184529"/>
    </source>
</evidence>
<evidence type="ECO:0000256" key="2">
    <source>
        <dbReference type="ARBA" id="ARBA00022679"/>
    </source>
</evidence>
<gene>
    <name evidence="3" type="ORF">SAMN02745219_03113</name>
</gene>
<name>A0A1M6LCL7_9FIRM</name>
<protein>
    <submittedName>
        <fullName evidence="3">N-acetylglucosaminyldiphosphoundecaprenol N-acetyl-beta-D-mannosaminyltransferase</fullName>
    </submittedName>
</protein>
<dbReference type="AlphaFoldDB" id="A0A1M6LCL7"/>
<proteinExistence type="predicted"/>
<dbReference type="Proteomes" id="UP000184529">
    <property type="component" value="Unassembled WGS sequence"/>
</dbReference>
<dbReference type="GO" id="GO:0016758">
    <property type="term" value="F:hexosyltransferase activity"/>
    <property type="evidence" value="ECO:0007669"/>
    <property type="project" value="TreeGrafter"/>
</dbReference>
<dbReference type="PANTHER" id="PTHR34136:SF1">
    <property type="entry name" value="UDP-N-ACETYL-D-MANNOSAMINURONIC ACID TRANSFERASE"/>
    <property type="match status" value="1"/>
</dbReference>
<dbReference type="NCBIfam" id="TIGR00696">
    <property type="entry name" value="wecG_tagA_cpsF"/>
    <property type="match status" value="1"/>
</dbReference>
<reference evidence="4" key="1">
    <citation type="submission" date="2016-11" db="EMBL/GenBank/DDBJ databases">
        <authorList>
            <person name="Varghese N."/>
            <person name="Submissions S."/>
        </authorList>
    </citation>
    <scope>NUCLEOTIDE SEQUENCE [LARGE SCALE GENOMIC DNA]</scope>
    <source>
        <strain evidence="4">DSM 16057</strain>
    </source>
</reference>
<organism evidence="3 4">
    <name type="scientific">Desulfofundulus thermosubterraneus DSM 16057</name>
    <dbReference type="NCBI Taxonomy" id="1121432"/>
    <lineage>
        <taxon>Bacteria</taxon>
        <taxon>Bacillati</taxon>
        <taxon>Bacillota</taxon>
        <taxon>Clostridia</taxon>
        <taxon>Eubacteriales</taxon>
        <taxon>Peptococcaceae</taxon>
        <taxon>Desulfofundulus</taxon>
    </lineage>
</organism>
<dbReference type="CDD" id="cd06533">
    <property type="entry name" value="Glyco_transf_WecG_TagA"/>
    <property type="match status" value="1"/>
</dbReference>
<keyword evidence="2 3" id="KW-0808">Transferase</keyword>
<dbReference type="PANTHER" id="PTHR34136">
    <property type="match status" value="1"/>
</dbReference>
<dbReference type="OrthoDB" id="9771846at2"/>
<evidence type="ECO:0000256" key="1">
    <source>
        <dbReference type="ARBA" id="ARBA00022676"/>
    </source>
</evidence>
<accession>A0A1M6LCL7</accession>